<name>A0A937DAJ5_9FLAO</name>
<keyword evidence="7" id="KW-0418">Kinase</keyword>
<evidence type="ECO:0000256" key="10">
    <source>
        <dbReference type="ARBA" id="ARBA00029409"/>
    </source>
</evidence>
<evidence type="ECO:0000256" key="6">
    <source>
        <dbReference type="ARBA" id="ARBA00022741"/>
    </source>
</evidence>
<dbReference type="Gene3D" id="3.30.70.560">
    <property type="entry name" value="7,8-Dihydro-6-hydroxymethylpterin-pyrophosphokinase HPPK"/>
    <property type="match status" value="1"/>
</dbReference>
<evidence type="ECO:0000256" key="12">
    <source>
        <dbReference type="ARBA" id="ARBA00033413"/>
    </source>
</evidence>
<dbReference type="Proteomes" id="UP000651057">
    <property type="component" value="Unassembled WGS sequence"/>
</dbReference>
<evidence type="ECO:0000256" key="9">
    <source>
        <dbReference type="ARBA" id="ARBA00022909"/>
    </source>
</evidence>
<dbReference type="GO" id="GO:0005524">
    <property type="term" value="F:ATP binding"/>
    <property type="evidence" value="ECO:0007669"/>
    <property type="project" value="UniProtKB-KW"/>
</dbReference>
<keyword evidence="5 15" id="KW-0808">Transferase</keyword>
<evidence type="ECO:0000256" key="3">
    <source>
        <dbReference type="ARBA" id="ARBA00013253"/>
    </source>
</evidence>
<dbReference type="Pfam" id="PF01288">
    <property type="entry name" value="HPPK"/>
    <property type="match status" value="1"/>
</dbReference>
<dbReference type="EC" id="2.7.6.3" evidence="3"/>
<dbReference type="RefSeq" id="WP_201918787.1">
    <property type="nucleotide sequence ID" value="NZ_BAABAX010000005.1"/>
</dbReference>
<keyword evidence="6" id="KW-0547">Nucleotide-binding</keyword>
<evidence type="ECO:0000313" key="15">
    <source>
        <dbReference type="EMBL" id="MBL0683623.1"/>
    </source>
</evidence>
<evidence type="ECO:0000256" key="5">
    <source>
        <dbReference type="ARBA" id="ARBA00022679"/>
    </source>
</evidence>
<evidence type="ECO:0000313" key="16">
    <source>
        <dbReference type="Proteomes" id="UP000651057"/>
    </source>
</evidence>
<gene>
    <name evidence="15" type="primary">folK</name>
    <name evidence="15" type="ORF">JJQ60_08860</name>
</gene>
<evidence type="ECO:0000256" key="4">
    <source>
        <dbReference type="ARBA" id="ARBA00016218"/>
    </source>
</evidence>
<proteinExistence type="inferred from homology"/>
<evidence type="ECO:0000256" key="8">
    <source>
        <dbReference type="ARBA" id="ARBA00022840"/>
    </source>
</evidence>
<dbReference type="CDD" id="cd00483">
    <property type="entry name" value="HPPK"/>
    <property type="match status" value="1"/>
</dbReference>
<dbReference type="SUPFAM" id="SSF55083">
    <property type="entry name" value="6-hydroxymethyl-7,8-dihydropterin pyrophosphokinase, HPPK"/>
    <property type="match status" value="1"/>
</dbReference>
<keyword evidence="8" id="KW-0067">ATP-binding</keyword>
<accession>A0A937DAJ5</accession>
<comment type="similarity">
    <text evidence="2">Belongs to the HPPK family.</text>
</comment>
<dbReference type="PANTHER" id="PTHR43071">
    <property type="entry name" value="2-AMINO-4-HYDROXY-6-HYDROXYMETHYLDIHYDROPTERIDINE PYROPHOSPHOKINASE"/>
    <property type="match status" value="1"/>
</dbReference>
<evidence type="ECO:0000259" key="13">
    <source>
        <dbReference type="Pfam" id="PF01288"/>
    </source>
</evidence>
<dbReference type="GO" id="GO:0046656">
    <property type="term" value="P:folic acid biosynthetic process"/>
    <property type="evidence" value="ECO:0007669"/>
    <property type="project" value="UniProtKB-KW"/>
</dbReference>
<comment type="function">
    <text evidence="10">Catalyzes the transfer of pyrophosphate from adenosine triphosphate (ATP) to 6-hydroxymethyl-7,8-dihydropterin, an enzymatic step in folate biosynthesis pathway.</text>
</comment>
<sequence length="381" mass="44082">MKTAHQIHISLGSNMGDRLDFLQKAIEHIYKIIGDVISVSEVYQTPAWGFDSADFYNACALIETFYTTAEVLDKLLEIETMLGRNRSAADGYEARTIDLDIVFSSEGEINTEKLVVPHPAIQDRKFVLKPLVDIASEVSHPKLKQTVSQLLENTSDTSQILQLDQKITNPKEGYDLSRFEYLTIEGNIGAGKTSLAKLISKEFNAKLILERFADNPFLPKFYNDMERYAFPLEMSFLADRYQRMQDDIAQFDLFKDFVVSDYDVFKSLIFAKVTLQEEEYKLYKKVFDLMYINLPKPGLYVYLYQNTERLLENIKNRGREYEQKIPAEYLDKINKGYLQFIKSQSDFNVKIIDVSDRDFIANRVDYISILEEIIIIDGLVE</sequence>
<protein>
    <recommendedName>
        <fullName evidence="4">2-amino-4-hydroxy-6-hydroxymethyldihydropteridine pyrophosphokinase</fullName>
        <ecNumber evidence="3">2.7.6.3</ecNumber>
    </recommendedName>
    <alternativeName>
        <fullName evidence="11">6-hydroxymethyl-7,8-dihydropterin pyrophosphokinase</fullName>
    </alternativeName>
    <alternativeName>
        <fullName evidence="12">7,8-dihydro-6-hydroxymethylpterin-pyrophosphokinase</fullName>
    </alternativeName>
</protein>
<dbReference type="InterPro" id="IPR000550">
    <property type="entry name" value="Hppk"/>
</dbReference>
<dbReference type="AlphaFoldDB" id="A0A937DAJ5"/>
<dbReference type="InterPro" id="IPR035907">
    <property type="entry name" value="Hppk_sf"/>
</dbReference>
<dbReference type="Gene3D" id="3.40.50.300">
    <property type="entry name" value="P-loop containing nucleotide triphosphate hydrolases"/>
    <property type="match status" value="1"/>
</dbReference>
<dbReference type="CDD" id="cd01673">
    <property type="entry name" value="dNK"/>
    <property type="match status" value="1"/>
</dbReference>
<comment type="caution">
    <text evidence="15">The sequence shown here is derived from an EMBL/GenBank/DDBJ whole genome shotgun (WGS) entry which is preliminary data.</text>
</comment>
<feature type="domain" description="Deoxynucleoside kinase" evidence="14">
    <location>
        <begin position="182"/>
        <end position="373"/>
    </location>
</feature>
<keyword evidence="9" id="KW-0289">Folate biosynthesis</keyword>
<dbReference type="InterPro" id="IPR027417">
    <property type="entry name" value="P-loop_NTPase"/>
</dbReference>
<dbReference type="SUPFAM" id="SSF52540">
    <property type="entry name" value="P-loop containing nucleoside triphosphate hydrolases"/>
    <property type="match status" value="1"/>
</dbReference>
<dbReference type="GO" id="GO:0003848">
    <property type="term" value="F:2-amino-4-hydroxy-6-hydroxymethyldihydropteridine diphosphokinase activity"/>
    <property type="evidence" value="ECO:0007669"/>
    <property type="project" value="UniProtKB-EC"/>
</dbReference>
<organism evidence="15 16">
    <name type="scientific">Aquimarina mytili</name>
    <dbReference type="NCBI Taxonomy" id="874423"/>
    <lineage>
        <taxon>Bacteria</taxon>
        <taxon>Pseudomonadati</taxon>
        <taxon>Bacteroidota</taxon>
        <taxon>Flavobacteriia</taxon>
        <taxon>Flavobacteriales</taxon>
        <taxon>Flavobacteriaceae</taxon>
        <taxon>Aquimarina</taxon>
    </lineage>
</organism>
<evidence type="ECO:0000259" key="14">
    <source>
        <dbReference type="Pfam" id="PF01712"/>
    </source>
</evidence>
<comment type="pathway">
    <text evidence="1">Cofactor biosynthesis; tetrahydrofolate biosynthesis; 2-amino-4-hydroxy-6-hydroxymethyl-7,8-dihydropteridine diphosphate from 7,8-dihydroneopterin triphosphate: step 4/4.</text>
</comment>
<feature type="domain" description="7,8-dihydro-6-hydroxymethylpterin-pyrophosphokinase" evidence="13">
    <location>
        <begin position="9"/>
        <end position="135"/>
    </location>
</feature>
<evidence type="ECO:0000256" key="1">
    <source>
        <dbReference type="ARBA" id="ARBA00005051"/>
    </source>
</evidence>
<dbReference type="GO" id="GO:0016301">
    <property type="term" value="F:kinase activity"/>
    <property type="evidence" value="ECO:0007669"/>
    <property type="project" value="UniProtKB-KW"/>
</dbReference>
<dbReference type="NCBIfam" id="TIGR01498">
    <property type="entry name" value="folK"/>
    <property type="match status" value="1"/>
</dbReference>
<dbReference type="EMBL" id="JAERQJ010000003">
    <property type="protein sequence ID" value="MBL0683623.1"/>
    <property type="molecule type" value="Genomic_DNA"/>
</dbReference>
<dbReference type="PANTHER" id="PTHR43071:SF1">
    <property type="entry name" value="2-AMINO-4-HYDROXY-6-HYDROXYMETHYLDIHYDROPTERIDINE PYROPHOSPHOKINASE"/>
    <property type="match status" value="1"/>
</dbReference>
<evidence type="ECO:0000256" key="2">
    <source>
        <dbReference type="ARBA" id="ARBA00005810"/>
    </source>
</evidence>
<evidence type="ECO:0000256" key="11">
    <source>
        <dbReference type="ARBA" id="ARBA00029766"/>
    </source>
</evidence>
<reference evidence="15" key="1">
    <citation type="submission" date="2021-01" db="EMBL/GenBank/DDBJ databases">
        <authorList>
            <person name="Zhong Y.L."/>
        </authorList>
    </citation>
    <scope>NUCLEOTIDE SEQUENCE</scope>
    <source>
        <strain evidence="15">KCTC 23302</strain>
    </source>
</reference>
<evidence type="ECO:0000256" key="7">
    <source>
        <dbReference type="ARBA" id="ARBA00022777"/>
    </source>
</evidence>
<dbReference type="InterPro" id="IPR031314">
    <property type="entry name" value="DNK_dom"/>
</dbReference>
<dbReference type="Pfam" id="PF01712">
    <property type="entry name" value="dNK"/>
    <property type="match status" value="1"/>
</dbReference>
<keyword evidence="16" id="KW-1185">Reference proteome</keyword>